<reference evidence="1" key="1">
    <citation type="submission" date="2021-10" db="EMBL/GenBank/DDBJ databases">
        <title>Novel species in genus Arthrobacter.</title>
        <authorList>
            <person name="Liu Y."/>
        </authorList>
    </citation>
    <scope>NUCLEOTIDE SEQUENCE</scope>
    <source>
        <strain evidence="1">Zg-Y462</strain>
        <strain evidence="3">zg-Y462</strain>
    </source>
</reference>
<dbReference type="AlphaFoldDB" id="A0A9X1M6G5"/>
<proteinExistence type="predicted"/>
<dbReference type="Proteomes" id="UP000829758">
    <property type="component" value="Chromosome"/>
</dbReference>
<dbReference type="InterPro" id="IPR046275">
    <property type="entry name" value="DUF6308"/>
</dbReference>
<evidence type="ECO:0000313" key="4">
    <source>
        <dbReference type="Proteomes" id="UP001155145"/>
    </source>
</evidence>
<evidence type="ECO:0000313" key="3">
    <source>
        <dbReference type="Proteomes" id="UP000829758"/>
    </source>
</evidence>
<dbReference type="RefSeq" id="WP_227902750.1">
    <property type="nucleotide sequence ID" value="NZ_CP094984.1"/>
</dbReference>
<dbReference type="Pfam" id="PF19827">
    <property type="entry name" value="DUF6308"/>
    <property type="match status" value="1"/>
</dbReference>
<protein>
    <submittedName>
        <fullName evidence="1">DUF6308 family protein</fullName>
    </submittedName>
</protein>
<gene>
    <name evidence="1" type="ORF">LJ755_06485</name>
    <name evidence="2" type="ORF">MUK71_14430</name>
</gene>
<evidence type="ECO:0000313" key="2">
    <source>
        <dbReference type="EMBL" id="UON91760.1"/>
    </source>
</evidence>
<dbReference type="EMBL" id="CP094984">
    <property type="protein sequence ID" value="UON91760.1"/>
    <property type="molecule type" value="Genomic_DNA"/>
</dbReference>
<sequence>MDLPAILDAKHIDDAADLLHRYYRQKLTSGHVRTGARFDTWAGGGDAPGVANRITADDLVALALLGEEITGPAVVGLLETKAAQIGELLELIPADLAMEDVTPVEYFHVLGKESPAWLLWDLFRGYKGGQWKTGAGKASKLLARKRPKLIPIWDATVARSAGLGTSLTQWEEWHSLLTMDDRDLARRLAAVQSRADLPAPVSTLRVMDVILWMDGRRRGYKHVAGED</sequence>
<dbReference type="EMBL" id="JAJFZT010000003">
    <property type="protein sequence ID" value="MCC3272378.1"/>
    <property type="molecule type" value="Genomic_DNA"/>
</dbReference>
<accession>A0A9X1M6G5</accession>
<name>A0A9X1M6G5_9MICC</name>
<dbReference type="Proteomes" id="UP001155145">
    <property type="component" value="Unassembled WGS sequence"/>
</dbReference>
<keyword evidence="3" id="KW-1185">Reference proteome</keyword>
<evidence type="ECO:0000313" key="1">
    <source>
        <dbReference type="EMBL" id="MCC3272378.1"/>
    </source>
</evidence>
<organism evidence="1 4">
    <name type="scientific">Arthrobacter zhangbolii</name>
    <dbReference type="NCBI Taxonomy" id="2886936"/>
    <lineage>
        <taxon>Bacteria</taxon>
        <taxon>Bacillati</taxon>
        <taxon>Actinomycetota</taxon>
        <taxon>Actinomycetes</taxon>
        <taxon>Micrococcales</taxon>
        <taxon>Micrococcaceae</taxon>
        <taxon>Arthrobacter</taxon>
    </lineage>
</organism>